<dbReference type="EMBL" id="DF933843">
    <property type="protein sequence ID" value="GAM43284.1"/>
    <property type="molecule type" value="Genomic_DNA"/>
</dbReference>
<proteinExistence type="predicted"/>
<evidence type="ECO:0000313" key="5">
    <source>
        <dbReference type="EMBL" id="GAM43284.1"/>
    </source>
</evidence>
<evidence type="ECO:0000256" key="4">
    <source>
        <dbReference type="PIRSR" id="PIRSR617939-2"/>
    </source>
</evidence>
<dbReference type="AlphaFoldDB" id="A0A0B8MYP2"/>
<protein>
    <recommendedName>
        <fullName evidence="1">gamma-glutamylcyclotransferase</fullName>
        <ecNumber evidence="1">4.3.2.9</ecNumber>
    </recommendedName>
</protein>
<organism evidence="5 6">
    <name type="scientific">Talaromyces pinophilus</name>
    <name type="common">Penicillium pinophilum</name>
    <dbReference type="NCBI Taxonomy" id="128442"/>
    <lineage>
        <taxon>Eukaryota</taxon>
        <taxon>Fungi</taxon>
        <taxon>Dikarya</taxon>
        <taxon>Ascomycota</taxon>
        <taxon>Pezizomycotina</taxon>
        <taxon>Eurotiomycetes</taxon>
        <taxon>Eurotiomycetidae</taxon>
        <taxon>Eurotiales</taxon>
        <taxon>Trichocomaceae</taxon>
        <taxon>Talaromyces</taxon>
        <taxon>Talaromyces sect. Talaromyces</taxon>
    </lineage>
</organism>
<dbReference type="EC" id="4.3.2.9" evidence="1"/>
<evidence type="ECO:0000313" key="6">
    <source>
        <dbReference type="Proteomes" id="UP000053095"/>
    </source>
</evidence>
<evidence type="ECO:0000256" key="2">
    <source>
        <dbReference type="ARBA" id="ARBA00023239"/>
    </source>
</evidence>
<sequence>MDEEVESELDRELWFAMDEEAQDEKEGYADPNLYHSILLSKHQPQPPSPLNLQDDEKPEKTVLYLAYGSNLSIEKFRGDRGIEPLSQVNVYVPALRLTFDLAGIPYLEPCFSGTQYRTATKDYNDAYKSPERYRDVVDEKETADTIEDIDLESGYNNSQGPGNGGYHKDQWHKPLIGVVYEVTLTDYARIIATEGGGNGYVDIVTECFPFPSNKDYNPNDPTPDIPEGKSFMAHTLLSPPKEAYKPNSHLIRPDPSYAQPSARYLKLITDGAEELNFPYDYRAYLASIRPYKVTTSGQKVGEKIAVYVLIPLLQIFLALGQLFADDEGIIPGWLARIFDAMRELMWMVYDVVGVRALGDGERSVDDM</sequence>
<accession>A0A0B8MYP2</accession>
<feature type="binding site" evidence="4">
    <location>
        <position position="264"/>
    </location>
    <ligand>
        <name>substrate</name>
    </ligand>
</feature>
<evidence type="ECO:0000256" key="1">
    <source>
        <dbReference type="ARBA" id="ARBA00012346"/>
    </source>
</evidence>
<name>A0A0B8MYP2_TALPI</name>
<evidence type="ECO:0000256" key="3">
    <source>
        <dbReference type="PIRSR" id="PIRSR617939-1"/>
    </source>
</evidence>
<feature type="binding site" evidence="4">
    <location>
        <begin position="64"/>
        <end position="69"/>
    </location>
    <ligand>
        <name>substrate</name>
    </ligand>
</feature>
<feature type="active site" description="Proton acceptor" evidence="3">
    <location>
        <position position="194"/>
    </location>
</feature>
<dbReference type="Gene3D" id="3.10.490.10">
    <property type="entry name" value="Gamma-glutamyl cyclotransferase-like"/>
    <property type="match status" value="1"/>
</dbReference>
<keyword evidence="2" id="KW-0456">Lyase</keyword>
<gene>
    <name evidence="5" type="ORF">TCE0_047f17973</name>
</gene>
<keyword evidence="6" id="KW-1185">Reference proteome</keyword>
<dbReference type="Proteomes" id="UP000053095">
    <property type="component" value="Unassembled WGS sequence"/>
</dbReference>
<dbReference type="PANTHER" id="PTHR12935:SF0">
    <property type="entry name" value="GAMMA-GLUTAMYLCYCLOTRANSFERASE"/>
    <property type="match status" value="1"/>
</dbReference>
<dbReference type="GO" id="GO:0003839">
    <property type="term" value="F:gamma-glutamylcyclotransferase activity"/>
    <property type="evidence" value="ECO:0007669"/>
    <property type="project" value="UniProtKB-EC"/>
</dbReference>
<reference evidence="6" key="1">
    <citation type="journal article" date="2015" name="Genome Announc.">
        <title>Draft genome sequence of Talaromyces cellulolyticus strain Y-94, a source of lignocellulosic biomass-degrading enzymes.</title>
        <authorList>
            <person name="Fujii T."/>
            <person name="Koike H."/>
            <person name="Sawayama S."/>
            <person name="Yano S."/>
            <person name="Inoue H."/>
        </authorList>
    </citation>
    <scope>NUCLEOTIDE SEQUENCE [LARGE SCALE GENOMIC DNA]</scope>
    <source>
        <strain evidence="6">Y-94</strain>
    </source>
</reference>
<dbReference type="InterPro" id="IPR017939">
    <property type="entry name" value="G-Glutamylcylcotransferase"/>
</dbReference>
<dbReference type="PANTHER" id="PTHR12935">
    <property type="entry name" value="GAMMA-GLUTAMYLCYCLOTRANSFERASE"/>
    <property type="match status" value="1"/>
</dbReference>